<proteinExistence type="predicted"/>
<gene>
    <name evidence="2" type="ORF">LK996_02035</name>
</gene>
<dbReference type="Proteomes" id="UP001165293">
    <property type="component" value="Unassembled WGS sequence"/>
</dbReference>
<evidence type="ECO:0008006" key="4">
    <source>
        <dbReference type="Google" id="ProtNLM"/>
    </source>
</evidence>
<dbReference type="EMBL" id="JAJGAK010000001">
    <property type="protein sequence ID" value="MCC8361863.1"/>
    <property type="molecule type" value="Genomic_DNA"/>
</dbReference>
<reference evidence="2" key="1">
    <citation type="submission" date="2021-10" db="EMBL/GenBank/DDBJ databases">
        <authorList>
            <person name="Lyu M."/>
            <person name="Wang X."/>
            <person name="Meng X."/>
            <person name="Xu K."/>
        </authorList>
    </citation>
    <scope>NUCLEOTIDE SEQUENCE</scope>
    <source>
        <strain evidence="2">A6</strain>
    </source>
</reference>
<feature type="chain" id="PRO_5046820542" description="Lipoprotein" evidence="1">
    <location>
        <begin position="22"/>
        <end position="68"/>
    </location>
</feature>
<protein>
    <recommendedName>
        <fullName evidence="4">Lipoprotein</fullName>
    </recommendedName>
</protein>
<sequence length="68" mass="7451">MRLRLLSVVVFAFLAAGCAHERGWTGEGATPFDTAQAQCDAKTRDLAAGKPREDAFDDCMAEHGWKRP</sequence>
<evidence type="ECO:0000313" key="3">
    <source>
        <dbReference type="Proteomes" id="UP001165293"/>
    </source>
</evidence>
<evidence type="ECO:0000256" key="1">
    <source>
        <dbReference type="SAM" id="SignalP"/>
    </source>
</evidence>
<keyword evidence="1" id="KW-0732">Signal</keyword>
<organism evidence="2 3">
    <name type="scientific">Noviluteimonas lactosilytica</name>
    <dbReference type="NCBI Taxonomy" id="2888523"/>
    <lineage>
        <taxon>Bacteria</taxon>
        <taxon>Pseudomonadati</taxon>
        <taxon>Pseudomonadota</taxon>
        <taxon>Gammaproteobacteria</taxon>
        <taxon>Lysobacterales</taxon>
        <taxon>Lysobacteraceae</taxon>
        <taxon>Noviluteimonas</taxon>
    </lineage>
</organism>
<dbReference type="PROSITE" id="PS51257">
    <property type="entry name" value="PROKAR_LIPOPROTEIN"/>
    <property type="match status" value="1"/>
</dbReference>
<comment type="caution">
    <text evidence="2">The sequence shown here is derived from an EMBL/GenBank/DDBJ whole genome shotgun (WGS) entry which is preliminary data.</text>
</comment>
<keyword evidence="3" id="KW-1185">Reference proteome</keyword>
<accession>A0ABS8JE20</accession>
<evidence type="ECO:0000313" key="2">
    <source>
        <dbReference type="EMBL" id="MCC8361863.1"/>
    </source>
</evidence>
<name>A0ABS8JE20_9GAMM</name>
<dbReference type="RefSeq" id="WP_230525509.1">
    <property type="nucleotide sequence ID" value="NZ_JAJGAK010000001.1"/>
</dbReference>
<feature type="signal peptide" evidence="1">
    <location>
        <begin position="1"/>
        <end position="21"/>
    </location>
</feature>